<dbReference type="EMBL" id="OBDY01000001">
    <property type="protein sequence ID" value="SNY06544.1"/>
    <property type="molecule type" value="Genomic_DNA"/>
</dbReference>
<feature type="domain" description="Flagellin N-terminal" evidence="5">
    <location>
        <begin position="9"/>
        <end position="140"/>
    </location>
</feature>
<organism evidence="7 8">
    <name type="scientific">Paractinoplanes atraurantiacus</name>
    <dbReference type="NCBI Taxonomy" id="1036182"/>
    <lineage>
        <taxon>Bacteria</taxon>
        <taxon>Bacillati</taxon>
        <taxon>Actinomycetota</taxon>
        <taxon>Actinomycetes</taxon>
        <taxon>Micromonosporales</taxon>
        <taxon>Micromonosporaceae</taxon>
        <taxon>Paractinoplanes</taxon>
    </lineage>
</organism>
<dbReference type="InterPro" id="IPR046358">
    <property type="entry name" value="Flagellin_C"/>
</dbReference>
<dbReference type="SUPFAM" id="SSF64518">
    <property type="entry name" value="Phase 1 flagellin"/>
    <property type="match status" value="1"/>
</dbReference>
<keyword evidence="8" id="KW-1185">Reference proteome</keyword>
<protein>
    <recommendedName>
        <fullName evidence="2 4">Flagellin</fullName>
    </recommendedName>
</protein>
<dbReference type="Proteomes" id="UP000219612">
    <property type="component" value="Unassembled WGS sequence"/>
</dbReference>
<dbReference type="Pfam" id="PF00669">
    <property type="entry name" value="Flagellin_N"/>
    <property type="match status" value="1"/>
</dbReference>
<dbReference type="Gene3D" id="1.20.1330.10">
    <property type="entry name" value="f41 fragment of flagellin, N-terminal domain"/>
    <property type="match status" value="1"/>
</dbReference>
<reference evidence="7 8" key="1">
    <citation type="submission" date="2017-09" db="EMBL/GenBank/DDBJ databases">
        <authorList>
            <person name="Ehlers B."/>
            <person name="Leendertz F.H."/>
        </authorList>
    </citation>
    <scope>NUCLEOTIDE SEQUENCE [LARGE SCALE GENOMIC DNA]</scope>
    <source>
        <strain evidence="7 8">CGMCC 4.6857</strain>
    </source>
</reference>
<dbReference type="Pfam" id="PF00700">
    <property type="entry name" value="Flagellin_C"/>
    <property type="match status" value="1"/>
</dbReference>
<name>A0A285F764_9ACTN</name>
<dbReference type="InterPro" id="IPR001029">
    <property type="entry name" value="Flagellin_N"/>
</dbReference>
<dbReference type="GO" id="GO:0005198">
    <property type="term" value="F:structural molecule activity"/>
    <property type="evidence" value="ECO:0007669"/>
    <property type="project" value="UniProtKB-UniRule"/>
</dbReference>
<proteinExistence type="inferred from homology"/>
<keyword evidence="7" id="KW-0969">Cilium</keyword>
<sequence>MFVSGSSSVSAMRIARYQAEALQAVERSSARIASGRRFTSFAEDTVAATREISLRAQQGATGLYLRAAQDAGSAAEAAASGLRSASDILGDLRNAVLALNTADPTSVTATQRTVTALTDELTRLSTSTTTVAGKSLLDGSIASAPLTFRVGAGGSASDEVQLTAISVAADQLGSASLKLNAIDFTGGAPTDQNDALDAIDEARSAVTDSLTSTAAVSSAMTYHATALGTQYAAVDTALDTLVGVDAAQEAVTLTRARLQAETSAALLAQINTLQTTMVRHLLMNI</sequence>
<keyword evidence="3 4" id="KW-0975">Bacterial flagellum</keyword>
<comment type="similarity">
    <text evidence="1 4">Belongs to the bacterial flagellin family.</text>
</comment>
<comment type="subcellular location">
    <subcellularLocation>
        <location evidence="4">Secreted</location>
    </subcellularLocation>
    <subcellularLocation>
        <location evidence="4">Bacterial flagellum</location>
    </subcellularLocation>
</comment>
<evidence type="ECO:0000256" key="3">
    <source>
        <dbReference type="ARBA" id="ARBA00023143"/>
    </source>
</evidence>
<dbReference type="InterPro" id="IPR001492">
    <property type="entry name" value="Flagellin"/>
</dbReference>
<evidence type="ECO:0000259" key="5">
    <source>
        <dbReference type="Pfam" id="PF00669"/>
    </source>
</evidence>
<evidence type="ECO:0000313" key="8">
    <source>
        <dbReference type="Proteomes" id="UP000219612"/>
    </source>
</evidence>
<gene>
    <name evidence="7" type="ORF">SAMN05421748_101764</name>
</gene>
<comment type="function">
    <text evidence="4">Flagellin is the subunit protein which polymerizes to form the filaments of bacterial flagella.</text>
</comment>
<dbReference type="PANTHER" id="PTHR42792">
    <property type="entry name" value="FLAGELLIN"/>
    <property type="match status" value="1"/>
</dbReference>
<dbReference type="AlphaFoldDB" id="A0A285F764"/>
<dbReference type="PANTHER" id="PTHR42792:SF2">
    <property type="entry name" value="FLAGELLIN"/>
    <property type="match status" value="1"/>
</dbReference>
<evidence type="ECO:0000259" key="6">
    <source>
        <dbReference type="Pfam" id="PF00700"/>
    </source>
</evidence>
<evidence type="ECO:0000256" key="2">
    <source>
        <dbReference type="ARBA" id="ARBA00020110"/>
    </source>
</evidence>
<accession>A0A285F764</accession>
<evidence type="ECO:0000256" key="4">
    <source>
        <dbReference type="RuleBase" id="RU362073"/>
    </source>
</evidence>
<feature type="domain" description="Flagellin C-terminal" evidence="6">
    <location>
        <begin position="196"/>
        <end position="279"/>
    </location>
</feature>
<dbReference type="GO" id="GO:0005576">
    <property type="term" value="C:extracellular region"/>
    <property type="evidence" value="ECO:0007669"/>
    <property type="project" value="UniProtKB-SubCell"/>
</dbReference>
<keyword evidence="7" id="KW-0966">Cell projection</keyword>
<dbReference type="GO" id="GO:0009288">
    <property type="term" value="C:bacterial-type flagellum"/>
    <property type="evidence" value="ECO:0007669"/>
    <property type="project" value="UniProtKB-SubCell"/>
</dbReference>
<keyword evidence="7" id="KW-0282">Flagellum</keyword>
<evidence type="ECO:0000256" key="1">
    <source>
        <dbReference type="ARBA" id="ARBA00005709"/>
    </source>
</evidence>
<keyword evidence="4" id="KW-0964">Secreted</keyword>
<evidence type="ECO:0000313" key="7">
    <source>
        <dbReference type="EMBL" id="SNY06544.1"/>
    </source>
</evidence>